<dbReference type="CDD" id="cd12148">
    <property type="entry name" value="fungal_TF_MHR"/>
    <property type="match status" value="1"/>
</dbReference>
<gene>
    <name evidence="8" type="ORF">BJX66DRAFT_70951</name>
</gene>
<dbReference type="PROSITE" id="PS00463">
    <property type="entry name" value="ZN2_CY6_FUNGAL_1"/>
    <property type="match status" value="1"/>
</dbReference>
<dbReference type="Gene3D" id="4.10.240.10">
    <property type="entry name" value="Zn(2)-C6 fungal-type DNA-binding domain"/>
    <property type="match status" value="1"/>
</dbReference>
<proteinExistence type="predicted"/>
<dbReference type="PROSITE" id="PS50048">
    <property type="entry name" value="ZN2_CY6_FUNGAL_2"/>
    <property type="match status" value="1"/>
</dbReference>
<organism evidence="8 9">
    <name type="scientific">Aspergillus keveii</name>
    <dbReference type="NCBI Taxonomy" id="714993"/>
    <lineage>
        <taxon>Eukaryota</taxon>
        <taxon>Fungi</taxon>
        <taxon>Dikarya</taxon>
        <taxon>Ascomycota</taxon>
        <taxon>Pezizomycotina</taxon>
        <taxon>Eurotiomycetes</taxon>
        <taxon>Eurotiomycetidae</taxon>
        <taxon>Eurotiales</taxon>
        <taxon>Aspergillaceae</taxon>
        <taxon>Aspergillus</taxon>
        <taxon>Aspergillus subgen. Nidulantes</taxon>
    </lineage>
</organism>
<dbReference type="PANTHER" id="PTHR31845:SF37">
    <property type="entry name" value="TRANSCRIPTION FACTOR DOMAIN-CONTAINING PROTEIN"/>
    <property type="match status" value="1"/>
</dbReference>
<dbReference type="InterPro" id="IPR036864">
    <property type="entry name" value="Zn2-C6_fun-type_DNA-bd_sf"/>
</dbReference>
<feature type="domain" description="Zn(2)-C6 fungal-type" evidence="7">
    <location>
        <begin position="6"/>
        <end position="39"/>
    </location>
</feature>
<reference evidence="8 9" key="1">
    <citation type="submission" date="2024-07" db="EMBL/GenBank/DDBJ databases">
        <title>Section-level genome sequencing and comparative genomics of Aspergillus sections Usti and Cavernicolus.</title>
        <authorList>
            <consortium name="Lawrence Berkeley National Laboratory"/>
            <person name="Nybo J.L."/>
            <person name="Vesth T.C."/>
            <person name="Theobald S."/>
            <person name="Frisvad J.C."/>
            <person name="Larsen T.O."/>
            <person name="Kjaerboelling I."/>
            <person name="Rothschild-Mancinelli K."/>
            <person name="Lyhne E.K."/>
            <person name="Kogle M.E."/>
            <person name="Barry K."/>
            <person name="Clum A."/>
            <person name="Na H."/>
            <person name="Ledsgaard L."/>
            <person name="Lin J."/>
            <person name="Lipzen A."/>
            <person name="Kuo A."/>
            <person name="Riley R."/>
            <person name="Mondo S."/>
            <person name="Labutti K."/>
            <person name="Haridas S."/>
            <person name="Pangalinan J."/>
            <person name="Salamov A.A."/>
            <person name="Simmons B.A."/>
            <person name="Magnuson J.K."/>
            <person name="Chen J."/>
            <person name="Drula E."/>
            <person name="Henrissat B."/>
            <person name="Wiebenga A."/>
            <person name="Lubbers R.J."/>
            <person name="Gomes A.C."/>
            <person name="Makela M.R."/>
            <person name="Stajich J."/>
            <person name="Grigoriev I.V."/>
            <person name="Mortensen U.H."/>
            <person name="De Vries R.P."/>
            <person name="Baker S.E."/>
            <person name="Andersen M.R."/>
        </authorList>
    </citation>
    <scope>NUCLEOTIDE SEQUENCE [LARGE SCALE GENOMIC DNA]</scope>
    <source>
        <strain evidence="8 9">CBS 209.92</strain>
    </source>
</reference>
<keyword evidence="6" id="KW-0539">Nucleus</keyword>
<name>A0ABR4GFM8_9EURO</name>
<dbReference type="InterPro" id="IPR001138">
    <property type="entry name" value="Zn2Cys6_DnaBD"/>
</dbReference>
<comment type="subcellular location">
    <subcellularLocation>
        <location evidence="1">Nucleus</location>
    </subcellularLocation>
</comment>
<evidence type="ECO:0000256" key="2">
    <source>
        <dbReference type="ARBA" id="ARBA00022833"/>
    </source>
</evidence>
<accession>A0ABR4GFM8</accession>
<evidence type="ECO:0000313" key="8">
    <source>
        <dbReference type="EMBL" id="KAL2797861.1"/>
    </source>
</evidence>
<comment type="caution">
    <text evidence="8">The sequence shown here is derived from an EMBL/GenBank/DDBJ whole genome shotgun (WGS) entry which is preliminary data.</text>
</comment>
<dbReference type="PANTHER" id="PTHR31845">
    <property type="entry name" value="FINGER DOMAIN PROTEIN, PUTATIVE-RELATED"/>
    <property type="match status" value="1"/>
</dbReference>
<evidence type="ECO:0000256" key="4">
    <source>
        <dbReference type="ARBA" id="ARBA00023125"/>
    </source>
</evidence>
<keyword evidence="2" id="KW-0862">Zinc</keyword>
<dbReference type="CDD" id="cd00067">
    <property type="entry name" value="GAL4"/>
    <property type="match status" value="1"/>
</dbReference>
<dbReference type="Proteomes" id="UP001610563">
    <property type="component" value="Unassembled WGS sequence"/>
</dbReference>
<keyword evidence="3" id="KW-0805">Transcription regulation</keyword>
<keyword evidence="5" id="KW-0804">Transcription</keyword>
<keyword evidence="9" id="KW-1185">Reference proteome</keyword>
<dbReference type="InterPro" id="IPR051089">
    <property type="entry name" value="prtT"/>
</dbReference>
<evidence type="ECO:0000256" key="5">
    <source>
        <dbReference type="ARBA" id="ARBA00023163"/>
    </source>
</evidence>
<evidence type="ECO:0000313" key="9">
    <source>
        <dbReference type="Proteomes" id="UP001610563"/>
    </source>
</evidence>
<evidence type="ECO:0000256" key="1">
    <source>
        <dbReference type="ARBA" id="ARBA00004123"/>
    </source>
</evidence>
<keyword evidence="4" id="KW-0238">DNA-binding</keyword>
<dbReference type="EMBL" id="JBFTWV010000016">
    <property type="protein sequence ID" value="KAL2797861.1"/>
    <property type="molecule type" value="Genomic_DNA"/>
</dbReference>
<evidence type="ECO:0000256" key="6">
    <source>
        <dbReference type="ARBA" id="ARBA00023242"/>
    </source>
</evidence>
<protein>
    <recommendedName>
        <fullName evidence="7">Zn(2)-C6 fungal-type domain-containing protein</fullName>
    </recommendedName>
</protein>
<evidence type="ECO:0000259" key="7">
    <source>
        <dbReference type="PROSITE" id="PS50048"/>
    </source>
</evidence>
<evidence type="ECO:0000256" key="3">
    <source>
        <dbReference type="ARBA" id="ARBA00023015"/>
    </source>
</evidence>
<sequence length="574" mass="64835">MSVSKTCQCCADSKVRCVRDTDPPGACDRCRRLGKECLYRKTGRRFKGFEKDRKIAALESKINELMVNRADQADGNGISIGTRGNSLSEGDTPSEDVISRGLLDIDTAERYLNIFRTKLTPHFPFVVVPPSISVKQLRQKKQFLCLAILASASYENMPLQRALGDELKRAVASRMIIGGEISFELLQGLMVFLAWSHYHSRPHRYTQFLQLAISLVIDLRLDRPPQTGIWKTVLRFDHQESSQEQTLDRPSLGSDGQRAVLGCYYLSSSIAMLVQKKSTILRSTYQEDCCKSLSENKEHPNDKYISYVIQLQFIAEKIDQVSTRHGLDLEKPGSGSELYIANLKSDLEAFYRQLPFDLHESTLLAIQYHATSLCLYQLALNITRQRPYAHVGSTSWIDEMAVSAVISANSILNLYLQLPPNEEVGFNNTQWVQMGFALLVACRYTASVSKPDQMATFLQILSELQSRLEALSTRNVDMNGAGDVFFDFKNRVIRLRNWLLRLDSREDDDQTENDSGAFQNRPCSESTDFHRLEGAAENVGIDTWNLFTSSADGLQVTCDDFSADSFEQIMGDWL</sequence>